<dbReference type="RefSeq" id="WP_141952922.1">
    <property type="nucleotide sequence ID" value="NZ_VFOZ01000001.1"/>
</dbReference>
<keyword evidence="2" id="KW-1185">Reference proteome</keyword>
<organism evidence="1 2">
    <name type="scientific">Actinoallomurus bryophytorum</name>
    <dbReference type="NCBI Taxonomy" id="1490222"/>
    <lineage>
        <taxon>Bacteria</taxon>
        <taxon>Bacillati</taxon>
        <taxon>Actinomycetota</taxon>
        <taxon>Actinomycetes</taxon>
        <taxon>Streptosporangiales</taxon>
        <taxon>Thermomonosporaceae</taxon>
        <taxon>Actinoallomurus</taxon>
    </lineage>
</organism>
<evidence type="ECO:0000313" key="1">
    <source>
        <dbReference type="EMBL" id="TQL95082.1"/>
    </source>
</evidence>
<proteinExistence type="predicted"/>
<reference evidence="1 2" key="1">
    <citation type="submission" date="2019-06" db="EMBL/GenBank/DDBJ databases">
        <title>Sequencing the genomes of 1000 actinobacteria strains.</title>
        <authorList>
            <person name="Klenk H.-P."/>
        </authorList>
    </citation>
    <scope>NUCLEOTIDE SEQUENCE [LARGE SCALE GENOMIC DNA]</scope>
    <source>
        <strain evidence="1 2">DSM 102200</strain>
    </source>
</reference>
<gene>
    <name evidence="1" type="ORF">FB559_0576</name>
</gene>
<dbReference type="Proteomes" id="UP000316096">
    <property type="component" value="Unassembled WGS sequence"/>
</dbReference>
<evidence type="ECO:0000313" key="2">
    <source>
        <dbReference type="Proteomes" id="UP000316096"/>
    </source>
</evidence>
<dbReference type="OrthoDB" id="4640272at2"/>
<name>A0A543CDA7_9ACTN</name>
<comment type="caution">
    <text evidence="1">The sequence shown here is derived from an EMBL/GenBank/DDBJ whole genome shotgun (WGS) entry which is preliminary data.</text>
</comment>
<sequence length="244" mass="25995">MGLADLDDVDLVTGEAGGDQGLWILSDDWPPEREALEYVQLLVKLAGVLAHAERIGGEGHRSTVLLHSSGEPPSSVLEFLGERGIAAMIAGKAGPRPAAGRPARYPNLHDGAPDIDSLQAANAGRFAADNGLDGSIESLVLLDDALEECRRVHGLSPGDRDEDFTDGDLVVLAGAYAGEVLRRHTREAMWWYGQPGRSGPLHMRAGLGLGSRVNTFGKVRRYLQYGSGESVHDLIADLVSRLSG</sequence>
<protein>
    <submittedName>
        <fullName evidence="1">Uncharacterized protein</fullName>
    </submittedName>
</protein>
<dbReference type="EMBL" id="VFOZ01000001">
    <property type="protein sequence ID" value="TQL95082.1"/>
    <property type="molecule type" value="Genomic_DNA"/>
</dbReference>
<dbReference type="AlphaFoldDB" id="A0A543CDA7"/>
<accession>A0A543CDA7</accession>